<sequence length="107" mass="11972">MTWFKSEEEVDALLADMVTRTKGKYITQGVSFNKTCPRQMDLLKKALMSSASFSGLAKESLALRFSSPAPAYPADNRVYAQKQPSMSRNMENLSQNKTKPKNTGNFL</sequence>
<evidence type="ECO:0000256" key="1">
    <source>
        <dbReference type="SAM" id="MobiDB-lite"/>
    </source>
</evidence>
<evidence type="ECO:0000313" key="3">
    <source>
        <dbReference type="Proteomes" id="UP000223102"/>
    </source>
</evidence>
<organism evidence="2 3">
    <name type="scientific">Bacillus phage PBC2</name>
    <dbReference type="NCBI Taxonomy" id="1675029"/>
    <lineage>
        <taxon>Viruses</taxon>
        <taxon>Duplodnaviria</taxon>
        <taxon>Heunggongvirae</taxon>
        <taxon>Uroviricota</taxon>
        <taxon>Caudoviricetes</taxon>
        <taxon>Andregratiavirinae</taxon>
        <taxon>Haetaevirus</taxon>
        <taxon>Haetaevirus PBC2</taxon>
    </lineage>
</organism>
<dbReference type="EMBL" id="KT070867">
    <property type="protein sequence ID" value="AKQ08564.1"/>
    <property type="molecule type" value="Genomic_DNA"/>
</dbReference>
<evidence type="ECO:0000313" key="2">
    <source>
        <dbReference type="EMBL" id="AKQ08564.1"/>
    </source>
</evidence>
<proteinExistence type="predicted"/>
<keyword evidence="3" id="KW-1185">Reference proteome</keyword>
<dbReference type="Proteomes" id="UP000223102">
    <property type="component" value="Segment"/>
</dbReference>
<protein>
    <submittedName>
        <fullName evidence="2">Uncharacterized protein</fullName>
    </submittedName>
</protein>
<gene>
    <name evidence="2" type="ORF">PBC2_249</name>
</gene>
<feature type="region of interest" description="Disordered" evidence="1">
    <location>
        <begin position="68"/>
        <end position="107"/>
    </location>
</feature>
<accession>A0A218KCE5</accession>
<reference evidence="2 3" key="1">
    <citation type="submission" date="2015-06" db="EMBL/GenBank/DDBJ databases">
        <title>Complete genome sequence of Bacillus cereus phage PBC2.</title>
        <authorList>
            <person name="Kong M."/>
            <person name="Ryu S."/>
        </authorList>
    </citation>
    <scope>NUCLEOTIDE SEQUENCE [LARGE SCALE GENOMIC DNA]</scope>
</reference>
<name>A0A218KCE5_9CAUD</name>
<feature type="compositionally biased region" description="Polar residues" evidence="1">
    <location>
        <begin position="82"/>
        <end position="107"/>
    </location>
</feature>